<evidence type="ECO:0000313" key="1">
    <source>
        <dbReference type="EMBL" id="EGM51731.1"/>
    </source>
</evidence>
<proteinExistence type="predicted"/>
<dbReference type="AlphaFoldDB" id="F7R0B6"/>
<reference evidence="1 2" key="1">
    <citation type="journal article" date="2011" name="J. Bacteriol.">
        <title>Genome Sequence of Lactobacillus ruminis SPM0211, Isolated from a Fecal Sample from a Healthy Korean.</title>
        <authorList>
            <person name="Lee S."/>
            <person name="Cho Y.J."/>
            <person name="Lee A.H."/>
            <person name="Chun J."/>
            <person name="Ha N.J."/>
            <person name="Ko G."/>
        </authorList>
    </citation>
    <scope>NUCLEOTIDE SEQUENCE [LARGE SCALE GENOMIC DNA]</scope>
    <source>
        <strain evidence="1 2">SPM0211</strain>
    </source>
</reference>
<organism evidence="1 2">
    <name type="scientific">Ligilactobacillus ruminis SPM0211</name>
    <dbReference type="NCBI Taxonomy" id="1040964"/>
    <lineage>
        <taxon>Bacteria</taxon>
        <taxon>Bacillati</taxon>
        <taxon>Bacillota</taxon>
        <taxon>Bacilli</taxon>
        <taxon>Lactobacillales</taxon>
        <taxon>Lactobacillaceae</taxon>
        <taxon>Ligilactobacillus</taxon>
    </lineage>
</organism>
<dbReference type="Proteomes" id="UP000002971">
    <property type="component" value="Unassembled WGS sequence"/>
</dbReference>
<name>F7R0B6_9LACO</name>
<accession>F7R0B6</accession>
<sequence>MIPSRKKNCRAYEKSGLNLQLIANHPDFQLRHSFFSLFYFSS</sequence>
<evidence type="ECO:0000313" key="2">
    <source>
        <dbReference type="Proteomes" id="UP000002971"/>
    </source>
</evidence>
<dbReference type="EMBL" id="AFOJ01000005">
    <property type="protein sequence ID" value="EGM51731.1"/>
    <property type="molecule type" value="Genomic_DNA"/>
</dbReference>
<comment type="caution">
    <text evidence="1">The sequence shown here is derived from an EMBL/GenBank/DDBJ whole genome shotgun (WGS) entry which is preliminary data.</text>
</comment>
<gene>
    <name evidence="1" type="ORF">LRU_01245</name>
</gene>
<protein>
    <submittedName>
        <fullName evidence="1">Uncharacterized protein</fullName>
    </submittedName>
</protein>